<dbReference type="Pfam" id="PF00117">
    <property type="entry name" value="GATase"/>
    <property type="match status" value="1"/>
</dbReference>
<evidence type="ECO:0000259" key="10">
    <source>
        <dbReference type="Pfam" id="PF00117"/>
    </source>
</evidence>
<comment type="pathway">
    <text evidence="1">Pyrimidine metabolism; CTP biosynthesis via de novo pathway; CTP from UDP: step 2/2.</text>
</comment>
<keyword evidence="5" id="KW-0547">Nucleotide-binding</keyword>
<name>A0ABY7HS38_9GAMM</name>
<dbReference type="PROSITE" id="PS51273">
    <property type="entry name" value="GATASE_TYPE_1"/>
    <property type="match status" value="1"/>
</dbReference>
<evidence type="ECO:0000313" key="11">
    <source>
        <dbReference type="EMBL" id="WAT01812.1"/>
    </source>
</evidence>
<keyword evidence="4" id="KW-0436">Ligase</keyword>
<dbReference type="Gene3D" id="3.40.50.880">
    <property type="match status" value="1"/>
</dbReference>
<evidence type="ECO:0000256" key="6">
    <source>
        <dbReference type="ARBA" id="ARBA00022840"/>
    </source>
</evidence>
<dbReference type="Proteomes" id="UP001164712">
    <property type="component" value="Chromosome"/>
</dbReference>
<evidence type="ECO:0000256" key="8">
    <source>
        <dbReference type="ARBA" id="ARBA00022975"/>
    </source>
</evidence>
<comment type="catalytic activity">
    <reaction evidence="9">
        <text>UTP + L-glutamine + ATP + H2O = CTP + L-glutamate + ADP + phosphate + 2 H(+)</text>
        <dbReference type="Rhea" id="RHEA:26426"/>
        <dbReference type="ChEBI" id="CHEBI:15377"/>
        <dbReference type="ChEBI" id="CHEBI:15378"/>
        <dbReference type="ChEBI" id="CHEBI:29985"/>
        <dbReference type="ChEBI" id="CHEBI:30616"/>
        <dbReference type="ChEBI" id="CHEBI:37563"/>
        <dbReference type="ChEBI" id="CHEBI:43474"/>
        <dbReference type="ChEBI" id="CHEBI:46398"/>
        <dbReference type="ChEBI" id="CHEBI:58359"/>
        <dbReference type="ChEBI" id="CHEBI:456216"/>
        <dbReference type="EC" id="6.3.4.2"/>
    </reaction>
</comment>
<dbReference type="SUPFAM" id="SSF52317">
    <property type="entry name" value="Class I glutamine amidotransferase-like"/>
    <property type="match status" value="1"/>
</dbReference>
<evidence type="ECO:0000256" key="3">
    <source>
        <dbReference type="ARBA" id="ARBA00012291"/>
    </source>
</evidence>
<evidence type="ECO:0000256" key="1">
    <source>
        <dbReference type="ARBA" id="ARBA00005171"/>
    </source>
</evidence>
<dbReference type="InterPro" id="IPR004468">
    <property type="entry name" value="CTP_synthase"/>
</dbReference>
<keyword evidence="11" id="KW-0378">Hydrolase</keyword>
<keyword evidence="8" id="KW-0665">Pyrimidine biosynthesis</keyword>
<gene>
    <name evidence="11" type="ORF">O1V66_03625</name>
</gene>
<evidence type="ECO:0000256" key="2">
    <source>
        <dbReference type="ARBA" id="ARBA00007533"/>
    </source>
</evidence>
<keyword evidence="7" id="KW-0315">Glutamine amidotransferase</keyword>
<evidence type="ECO:0000256" key="7">
    <source>
        <dbReference type="ARBA" id="ARBA00022962"/>
    </source>
</evidence>
<evidence type="ECO:0000256" key="4">
    <source>
        <dbReference type="ARBA" id="ARBA00022598"/>
    </source>
</evidence>
<evidence type="ECO:0000256" key="5">
    <source>
        <dbReference type="ARBA" id="ARBA00022741"/>
    </source>
</evidence>
<dbReference type="GO" id="GO:0016787">
    <property type="term" value="F:hydrolase activity"/>
    <property type="evidence" value="ECO:0007669"/>
    <property type="project" value="UniProtKB-KW"/>
</dbReference>
<accession>A0ABY7HS38</accession>
<dbReference type="EC" id="6.3.4.2" evidence="3"/>
<keyword evidence="6" id="KW-0067">ATP-binding</keyword>
<sequence>MTLTFVAHNTPEPALYGAMAAVLAEQRDAELAHLAVEWDRQSYADACQHVTPEGHLVTSGLLWHERLGAMSAGKVWQLDDLLSLHGGKDYIVPLAPVQLASFTRLAREARNYSVDYQLIEIEHTARGFQFSRMENTENRPVAWTRDRFGRVIPNTGSGGQSGSGHLRIALIGTYQDQIASYPATLAALGDAIDALELEVEIICLPPCISPRELSGVLKDIDGVLLPGGSDMRNVAGQIRVAHHCLNHEIPTLGLCLGMQTMATAAIQQMLGSAQANLAEVDPHAQLKTFIPLTDTPQHPVHRLGDDDMKLVSGTQMAAVMGDKTRLRYNHRFQLNPLFKDELAANGLLISGTDNSGTIADAIEHTSHPFFLGVQGHPELTSTPQWPSPLIGAFLLAAKGKA</sequence>
<dbReference type="PANTHER" id="PTHR11550:SF0">
    <property type="entry name" value="CTP SYNTHASE-RELATED"/>
    <property type="match status" value="1"/>
</dbReference>
<dbReference type="PANTHER" id="PTHR11550">
    <property type="entry name" value="CTP SYNTHASE"/>
    <property type="match status" value="1"/>
</dbReference>
<comment type="similarity">
    <text evidence="2">Belongs to the CTP synthase family.</text>
</comment>
<evidence type="ECO:0000313" key="12">
    <source>
        <dbReference type="Proteomes" id="UP001164712"/>
    </source>
</evidence>
<protein>
    <recommendedName>
        <fullName evidence="3">CTP synthase (glutamine hydrolyzing)</fullName>
        <ecNumber evidence="3">6.3.4.2</ecNumber>
    </recommendedName>
</protein>
<dbReference type="InterPro" id="IPR017926">
    <property type="entry name" value="GATASE"/>
</dbReference>
<dbReference type="RefSeq" id="WP_045047142.1">
    <property type="nucleotide sequence ID" value="NZ_CP114058.1"/>
</dbReference>
<feature type="domain" description="Glutamine amidotransferase" evidence="10">
    <location>
        <begin position="197"/>
        <end position="390"/>
    </location>
</feature>
<dbReference type="EMBL" id="CP114058">
    <property type="protein sequence ID" value="WAT01812.1"/>
    <property type="molecule type" value="Genomic_DNA"/>
</dbReference>
<dbReference type="InterPro" id="IPR029062">
    <property type="entry name" value="Class_I_gatase-like"/>
</dbReference>
<proteinExistence type="inferred from homology"/>
<reference evidence="11" key="1">
    <citation type="submission" date="2022-12" db="EMBL/GenBank/DDBJ databases">
        <title>Complete genome sequence of an Australian strain of Rouxiella badensis DAR84756 and resolution of the R. badensis DSM100043 and R. chamberiensis DSM28324 genomes.</title>
        <authorList>
            <person name="Paul S."/>
            <person name="Anderson P.J."/>
            <person name="Maynard G."/>
            <person name="Dyall-Smith M."/>
            <person name="Kudinha T."/>
        </authorList>
    </citation>
    <scope>NUCLEOTIDE SEQUENCE</scope>
    <source>
        <strain evidence="11">DSM 28324</strain>
    </source>
</reference>
<keyword evidence="12" id="KW-1185">Reference proteome</keyword>
<evidence type="ECO:0000256" key="9">
    <source>
        <dbReference type="ARBA" id="ARBA00047781"/>
    </source>
</evidence>
<organism evidence="11 12">
    <name type="scientific">Rouxiella chamberiensis</name>
    <dbReference type="NCBI Taxonomy" id="1513468"/>
    <lineage>
        <taxon>Bacteria</taxon>
        <taxon>Pseudomonadati</taxon>
        <taxon>Pseudomonadota</taxon>
        <taxon>Gammaproteobacteria</taxon>
        <taxon>Enterobacterales</taxon>
        <taxon>Yersiniaceae</taxon>
        <taxon>Rouxiella</taxon>
    </lineage>
</organism>